<organism evidence="1 2">
    <name type="scientific">Bacteroides fragilis CL07T12C05</name>
    <dbReference type="NCBI Taxonomy" id="997883"/>
    <lineage>
        <taxon>Bacteria</taxon>
        <taxon>Pseudomonadati</taxon>
        <taxon>Bacteroidota</taxon>
        <taxon>Bacteroidia</taxon>
        <taxon>Bacteroidales</taxon>
        <taxon>Bacteroidaceae</taxon>
        <taxon>Bacteroides</taxon>
    </lineage>
</organism>
<reference evidence="1 2" key="1">
    <citation type="submission" date="2012-02" db="EMBL/GenBank/DDBJ databases">
        <title>The Genome Sequence of Bacteroides fragilis CL07T12C05.</title>
        <authorList>
            <consortium name="The Broad Institute Genome Sequencing Platform"/>
            <person name="Earl A."/>
            <person name="Ward D."/>
            <person name="Feldgarden M."/>
            <person name="Gevers D."/>
            <person name="Zitomersky N.L."/>
            <person name="Coyne M.J."/>
            <person name="Comstock L.E."/>
            <person name="Young S.K."/>
            <person name="Zeng Q."/>
            <person name="Gargeya S."/>
            <person name="Fitzgerald M."/>
            <person name="Haas B."/>
            <person name="Abouelleil A."/>
            <person name="Alvarado L."/>
            <person name="Arachchi H.M."/>
            <person name="Berlin A."/>
            <person name="Chapman S.B."/>
            <person name="Gearin G."/>
            <person name="Goldberg J."/>
            <person name="Griggs A."/>
            <person name="Gujja S."/>
            <person name="Hansen M."/>
            <person name="Heiman D."/>
            <person name="Howarth C."/>
            <person name="Larimer J."/>
            <person name="Lui A."/>
            <person name="MacDonald P.J.P."/>
            <person name="McCowen C."/>
            <person name="Montmayeur A."/>
            <person name="Murphy C."/>
            <person name="Neiman D."/>
            <person name="Pearson M."/>
            <person name="Priest M."/>
            <person name="Roberts A."/>
            <person name="Saif S."/>
            <person name="Shea T."/>
            <person name="Sisk P."/>
            <person name="Stolte C."/>
            <person name="Sykes S."/>
            <person name="Wortman J."/>
            <person name="Nusbaum C."/>
            <person name="Birren B."/>
        </authorList>
    </citation>
    <scope>NUCLEOTIDE SEQUENCE [LARGE SCALE GENOMIC DNA]</scope>
    <source>
        <strain evidence="1 2">CL07T12C05</strain>
    </source>
</reference>
<gene>
    <name evidence="1" type="ORF">HMPREF1056_02136</name>
</gene>
<accession>A0A0E2APP4</accession>
<proteinExistence type="predicted"/>
<evidence type="ECO:0000313" key="1">
    <source>
        <dbReference type="EMBL" id="EIY96248.1"/>
    </source>
</evidence>
<comment type="caution">
    <text evidence="1">The sequence shown here is derived from an EMBL/GenBank/DDBJ whole genome shotgun (WGS) entry which is preliminary data.</text>
</comment>
<dbReference type="AlphaFoldDB" id="A0A0E2APP4"/>
<dbReference type="RefSeq" id="WP_004326738.1">
    <property type="nucleotide sequence ID" value="NZ_JH724215.1"/>
</dbReference>
<dbReference type="HOGENOM" id="CLU_185003_0_0_10"/>
<dbReference type="EMBL" id="AGXN01000012">
    <property type="protein sequence ID" value="EIY96248.1"/>
    <property type="molecule type" value="Genomic_DNA"/>
</dbReference>
<dbReference type="Proteomes" id="UP000003879">
    <property type="component" value="Unassembled WGS sequence"/>
</dbReference>
<protein>
    <submittedName>
        <fullName evidence="1">Uncharacterized protein</fullName>
    </submittedName>
</protein>
<dbReference type="GeneID" id="93046422"/>
<evidence type="ECO:0000313" key="2">
    <source>
        <dbReference type="Proteomes" id="UP000003879"/>
    </source>
</evidence>
<sequence length="87" mass="10143">MKRINFERIEIFVDIDKTRCSVENYKKDFANIIYQLGRGIEAHALAFKIFNSNGEIEYNDEECNMIKEYASLCSPAFIDAINKLLLE</sequence>
<dbReference type="PATRIC" id="fig|997883.3.peg.2232"/>
<name>A0A0E2APP4_BACFG</name>